<dbReference type="EnsemblMetazoa" id="G14546.5">
    <property type="protein sequence ID" value="G14546.5:cds"/>
    <property type="gene ID" value="G14546"/>
</dbReference>
<proteinExistence type="predicted"/>
<organism evidence="2 3">
    <name type="scientific">Magallana gigas</name>
    <name type="common">Pacific oyster</name>
    <name type="synonym">Crassostrea gigas</name>
    <dbReference type="NCBI Taxonomy" id="29159"/>
    <lineage>
        <taxon>Eukaryota</taxon>
        <taxon>Metazoa</taxon>
        <taxon>Spiralia</taxon>
        <taxon>Lophotrochozoa</taxon>
        <taxon>Mollusca</taxon>
        <taxon>Bivalvia</taxon>
        <taxon>Autobranchia</taxon>
        <taxon>Pteriomorphia</taxon>
        <taxon>Ostreida</taxon>
        <taxon>Ostreoidea</taxon>
        <taxon>Ostreidae</taxon>
        <taxon>Magallana</taxon>
    </lineage>
</organism>
<accession>A0A8W8IJ57</accession>
<feature type="chain" id="PRO_5042430830" description="Antistasin-like domain-containing protein" evidence="1">
    <location>
        <begin position="30"/>
        <end position="145"/>
    </location>
</feature>
<evidence type="ECO:0000313" key="2">
    <source>
        <dbReference type="EnsemblMetazoa" id="G14546.4:cds"/>
    </source>
</evidence>
<feature type="signal peptide" evidence="1">
    <location>
        <begin position="1"/>
        <end position="29"/>
    </location>
</feature>
<keyword evidence="1" id="KW-0732">Signal</keyword>
<name>A0A8W8IJ57_MAGGI</name>
<sequence length="145" mass="16618">MKQQKMTLGMVSLLPCLITLSIFKQAAIACSHVERTNFWTGETRCCIYVECQPNFHVKECEVDNTADTCEPCPAGSFMFDRTDSHFPFQCRRYSCPPEARPKSTFSEKGCKLPCECDESRGYIGEDPCLCRKRARSFLLQTLHRK</sequence>
<evidence type="ECO:0008006" key="4">
    <source>
        <dbReference type="Google" id="ProtNLM"/>
    </source>
</evidence>
<dbReference type="EnsemblMetazoa" id="G14546.7">
    <property type="protein sequence ID" value="G14546.7:cds"/>
    <property type="gene ID" value="G14546"/>
</dbReference>
<dbReference type="OrthoDB" id="6065381at2759"/>
<evidence type="ECO:0000313" key="3">
    <source>
        <dbReference type="Proteomes" id="UP000005408"/>
    </source>
</evidence>
<dbReference type="AlphaFoldDB" id="A0A8W8IJ57"/>
<evidence type="ECO:0000256" key="1">
    <source>
        <dbReference type="SAM" id="SignalP"/>
    </source>
</evidence>
<dbReference type="EnsemblMetazoa" id="G14546.6">
    <property type="protein sequence ID" value="G14546.6:cds"/>
    <property type="gene ID" value="G14546"/>
</dbReference>
<dbReference type="Proteomes" id="UP000005408">
    <property type="component" value="Unassembled WGS sequence"/>
</dbReference>
<protein>
    <recommendedName>
        <fullName evidence="4">Antistasin-like domain-containing protein</fullName>
    </recommendedName>
</protein>
<reference evidence="2" key="1">
    <citation type="submission" date="2022-08" db="UniProtKB">
        <authorList>
            <consortium name="EnsemblMetazoa"/>
        </authorList>
    </citation>
    <scope>IDENTIFICATION</scope>
    <source>
        <strain evidence="2">05x7-T-G4-1.051#20</strain>
    </source>
</reference>
<dbReference type="EnsemblMetazoa" id="G14546.4">
    <property type="protein sequence ID" value="G14546.4:cds"/>
    <property type="gene ID" value="G14546"/>
</dbReference>
<keyword evidence="3" id="KW-1185">Reference proteome</keyword>
<dbReference type="OMA" id="TADTCEP"/>